<evidence type="ECO:0000313" key="2">
    <source>
        <dbReference type="Proteomes" id="UP001500200"/>
    </source>
</evidence>
<gene>
    <name evidence="1" type="ORF">GCM10023346_45550</name>
</gene>
<name>A0ABP9SRI4_9MICC</name>
<comment type="caution">
    <text evidence="1">The sequence shown here is derived from an EMBL/GenBank/DDBJ whole genome shotgun (WGS) entry which is preliminary data.</text>
</comment>
<dbReference type="EMBL" id="BAABKK010000035">
    <property type="protein sequence ID" value="GAA5201351.1"/>
    <property type="molecule type" value="Genomic_DNA"/>
</dbReference>
<reference evidence="2" key="1">
    <citation type="journal article" date="2019" name="Int. J. Syst. Evol. Microbiol.">
        <title>The Global Catalogue of Microorganisms (GCM) 10K type strain sequencing project: providing services to taxonomists for standard genome sequencing and annotation.</title>
        <authorList>
            <consortium name="The Broad Institute Genomics Platform"/>
            <consortium name="The Broad Institute Genome Sequencing Center for Infectious Disease"/>
            <person name="Wu L."/>
            <person name="Ma J."/>
        </authorList>
    </citation>
    <scope>NUCLEOTIDE SEQUENCE [LARGE SCALE GENOMIC DNA]</scope>
    <source>
        <strain evidence="2">JCM 18514</strain>
    </source>
</reference>
<sequence>MPAVNDNNLQAQLSGGLFCDCQAKKARPDDDEVSGHKYSWFECGQPNDLHWLQVKPTRDGAPIFGPVPASPDRCNVFHIRQLAWNTR</sequence>
<evidence type="ECO:0000313" key="1">
    <source>
        <dbReference type="EMBL" id="GAA5201351.1"/>
    </source>
</evidence>
<organism evidence="1 2">
    <name type="scientific">Arthrobacter gyeryongensis</name>
    <dbReference type="NCBI Taxonomy" id="1650592"/>
    <lineage>
        <taxon>Bacteria</taxon>
        <taxon>Bacillati</taxon>
        <taxon>Actinomycetota</taxon>
        <taxon>Actinomycetes</taxon>
        <taxon>Micrococcales</taxon>
        <taxon>Micrococcaceae</taxon>
        <taxon>Arthrobacter</taxon>
    </lineage>
</organism>
<protein>
    <submittedName>
        <fullName evidence="1">Uncharacterized protein</fullName>
    </submittedName>
</protein>
<keyword evidence="2" id="KW-1185">Reference proteome</keyword>
<dbReference type="Proteomes" id="UP001500200">
    <property type="component" value="Unassembled WGS sequence"/>
</dbReference>
<proteinExistence type="predicted"/>
<accession>A0ABP9SRI4</accession>